<dbReference type="GO" id="GO:0016787">
    <property type="term" value="F:hydrolase activity"/>
    <property type="evidence" value="ECO:0007669"/>
    <property type="project" value="UniProtKB-KW"/>
</dbReference>
<dbReference type="InterPro" id="IPR000073">
    <property type="entry name" value="AB_hydrolase_1"/>
</dbReference>
<dbReference type="PRINTS" id="PR00412">
    <property type="entry name" value="EPOXHYDRLASE"/>
</dbReference>
<evidence type="ECO:0000313" key="2">
    <source>
        <dbReference type="EMBL" id="GAA3953451.1"/>
    </source>
</evidence>
<keyword evidence="3" id="KW-1185">Reference proteome</keyword>
<keyword evidence="2" id="KW-0378">Hydrolase</keyword>
<reference evidence="3" key="1">
    <citation type="journal article" date="2019" name="Int. J. Syst. Evol. Microbiol.">
        <title>The Global Catalogue of Microorganisms (GCM) 10K type strain sequencing project: providing services to taxonomists for standard genome sequencing and annotation.</title>
        <authorList>
            <consortium name="The Broad Institute Genomics Platform"/>
            <consortium name="The Broad Institute Genome Sequencing Center for Infectious Disease"/>
            <person name="Wu L."/>
            <person name="Ma J."/>
        </authorList>
    </citation>
    <scope>NUCLEOTIDE SEQUENCE [LARGE SCALE GENOMIC DNA]</scope>
    <source>
        <strain evidence="3">JCM 16923</strain>
    </source>
</reference>
<gene>
    <name evidence="2" type="ORF">GCM10022231_09650</name>
</gene>
<name>A0ABP7NSW3_9ACTN</name>
<evidence type="ECO:0000313" key="3">
    <source>
        <dbReference type="Proteomes" id="UP001418444"/>
    </source>
</evidence>
<dbReference type="PRINTS" id="PR00111">
    <property type="entry name" value="ABHYDROLASE"/>
</dbReference>
<feature type="domain" description="AB hydrolase-1" evidence="1">
    <location>
        <begin position="28"/>
        <end position="258"/>
    </location>
</feature>
<dbReference type="PANTHER" id="PTHR43798:SF5">
    <property type="entry name" value="MONOACYLGLYCEROL LIPASE ABHD6"/>
    <property type="match status" value="1"/>
</dbReference>
<comment type="caution">
    <text evidence="2">The sequence shown here is derived from an EMBL/GenBank/DDBJ whole genome shotgun (WGS) entry which is preliminary data.</text>
</comment>
<organism evidence="2 3">
    <name type="scientific">Gordonia caeni</name>
    <dbReference type="NCBI Taxonomy" id="1007097"/>
    <lineage>
        <taxon>Bacteria</taxon>
        <taxon>Bacillati</taxon>
        <taxon>Actinomycetota</taxon>
        <taxon>Actinomycetes</taxon>
        <taxon>Mycobacteriales</taxon>
        <taxon>Gordoniaceae</taxon>
        <taxon>Gordonia</taxon>
    </lineage>
</organism>
<proteinExistence type="predicted"/>
<dbReference type="RefSeq" id="WP_344781154.1">
    <property type="nucleotide sequence ID" value="NZ_BAAAZW010000002.1"/>
</dbReference>
<dbReference type="EMBL" id="BAAAZW010000002">
    <property type="protein sequence ID" value="GAA3953451.1"/>
    <property type="molecule type" value="Genomic_DNA"/>
</dbReference>
<dbReference type="Gene3D" id="3.40.50.1820">
    <property type="entry name" value="alpha/beta hydrolase"/>
    <property type="match status" value="1"/>
</dbReference>
<dbReference type="Proteomes" id="UP001418444">
    <property type="component" value="Unassembled WGS sequence"/>
</dbReference>
<dbReference type="Pfam" id="PF12697">
    <property type="entry name" value="Abhydrolase_6"/>
    <property type="match status" value="1"/>
</dbReference>
<dbReference type="PANTHER" id="PTHR43798">
    <property type="entry name" value="MONOACYLGLYCEROL LIPASE"/>
    <property type="match status" value="1"/>
</dbReference>
<dbReference type="InterPro" id="IPR029058">
    <property type="entry name" value="AB_hydrolase_fold"/>
</dbReference>
<dbReference type="SUPFAM" id="SSF53474">
    <property type="entry name" value="alpha/beta-Hydrolases"/>
    <property type="match status" value="1"/>
</dbReference>
<evidence type="ECO:0000259" key="1">
    <source>
        <dbReference type="Pfam" id="PF12697"/>
    </source>
</evidence>
<dbReference type="InterPro" id="IPR050266">
    <property type="entry name" value="AB_hydrolase_sf"/>
</dbReference>
<dbReference type="InterPro" id="IPR000639">
    <property type="entry name" value="Epox_hydrolase-like"/>
</dbReference>
<sequence>MLPVQTVSVRDAQLAHVDSGPAAGDTFVLSHSLFFDHTMFDPLTELLVAAGHRVVAYDHRGQGASSTATRAEQTMDELTADAAGLIEALDLPRVHFVGNSMGGFVALRLAARRPDLLKSVAALGSSAEEEYQLEAFAPLVEQLGLRGGAPLIDSLLHIMFGDSSLAAGGSLIEHWSGKMSALTGAIGDSAHNVIYRERIVEELADCPVPVIAIAGAEDHAYPPPISDRNIAAATGGEHHAVPGAGHSVALEQPGPVAEILLASLPRRSVQD</sequence>
<protein>
    <submittedName>
        <fullName evidence="2">Alpha/beta fold hydrolase</fullName>
    </submittedName>
</protein>
<accession>A0ABP7NSW3</accession>